<protein>
    <submittedName>
        <fullName evidence="2">Acetyltransferase AcuA</fullName>
    </submittedName>
</protein>
<name>A0A2L2XBG3_9FIRM</name>
<sequence length="202" mass="23172">MSAEVNNMSTPLGTVTINGPVTGKELAAKVLDNQLSNFRPAGLQQEALIKITEMPRGRIYTACRENTVIGYVAFHLPDECSRWCRNPRIQELGGIEVARDWRCLGVGSSLLDYIFKDDYWEEYLVITTEYFRHWDLKGNSLTVWQYRNLLDKFFGRAGFIVKYTTDPDILEHPANVLMCRVGCRVPVDDLMSFEELSTGRFY</sequence>
<dbReference type="SUPFAM" id="SSF55729">
    <property type="entry name" value="Acyl-CoA N-acyltransferases (Nat)"/>
    <property type="match status" value="1"/>
</dbReference>
<dbReference type="InterPro" id="IPR000182">
    <property type="entry name" value="GNAT_dom"/>
</dbReference>
<dbReference type="AlphaFoldDB" id="A0A2L2XBG3"/>
<organism evidence="2 3">
    <name type="scientific">Desulfocucumis palustris</name>
    <dbReference type="NCBI Taxonomy" id="1898651"/>
    <lineage>
        <taxon>Bacteria</taxon>
        <taxon>Bacillati</taxon>
        <taxon>Bacillota</taxon>
        <taxon>Clostridia</taxon>
        <taxon>Eubacteriales</taxon>
        <taxon>Desulfocucumaceae</taxon>
        <taxon>Desulfocucumis</taxon>
    </lineage>
</organism>
<dbReference type="InterPro" id="IPR016181">
    <property type="entry name" value="Acyl_CoA_acyltransferase"/>
</dbReference>
<dbReference type="Pfam" id="PF00583">
    <property type="entry name" value="Acetyltransf_1"/>
    <property type="match status" value="1"/>
</dbReference>
<dbReference type="EMBL" id="BFAV01000073">
    <property type="protein sequence ID" value="GBF33023.1"/>
    <property type="molecule type" value="Genomic_DNA"/>
</dbReference>
<dbReference type="Proteomes" id="UP000239549">
    <property type="component" value="Unassembled WGS sequence"/>
</dbReference>
<evidence type="ECO:0000259" key="1">
    <source>
        <dbReference type="PROSITE" id="PS51186"/>
    </source>
</evidence>
<accession>A0A2L2XBG3</accession>
<dbReference type="GO" id="GO:0019152">
    <property type="term" value="F:acetoin dehydrogenase (NAD+) activity"/>
    <property type="evidence" value="ECO:0007669"/>
    <property type="project" value="InterPro"/>
</dbReference>
<dbReference type="RefSeq" id="WP_231702673.1">
    <property type="nucleotide sequence ID" value="NZ_BFAV01000073.1"/>
</dbReference>
<evidence type="ECO:0000313" key="2">
    <source>
        <dbReference type="EMBL" id="GBF33023.1"/>
    </source>
</evidence>
<gene>
    <name evidence="2" type="ORF">DCCM_2120</name>
</gene>
<dbReference type="InterPro" id="IPR024699">
    <property type="entry name" value="AcuA"/>
</dbReference>
<dbReference type="GO" id="GO:0045150">
    <property type="term" value="P:acetoin catabolic process"/>
    <property type="evidence" value="ECO:0007669"/>
    <property type="project" value="InterPro"/>
</dbReference>
<keyword evidence="2" id="KW-0808">Transferase</keyword>
<dbReference type="Gene3D" id="3.40.630.30">
    <property type="match status" value="1"/>
</dbReference>
<keyword evidence="3" id="KW-1185">Reference proteome</keyword>
<comment type="caution">
    <text evidence="2">The sequence shown here is derived from an EMBL/GenBank/DDBJ whole genome shotgun (WGS) entry which is preliminary data.</text>
</comment>
<proteinExistence type="predicted"/>
<dbReference type="GO" id="GO:0016747">
    <property type="term" value="F:acyltransferase activity, transferring groups other than amino-acyl groups"/>
    <property type="evidence" value="ECO:0007669"/>
    <property type="project" value="InterPro"/>
</dbReference>
<dbReference type="PROSITE" id="PS51186">
    <property type="entry name" value="GNAT"/>
    <property type="match status" value="1"/>
</dbReference>
<evidence type="ECO:0000313" key="3">
    <source>
        <dbReference type="Proteomes" id="UP000239549"/>
    </source>
</evidence>
<dbReference type="PIRSF" id="PIRSF021278">
    <property type="entry name" value="AcuA"/>
    <property type="match status" value="1"/>
</dbReference>
<reference evidence="3" key="1">
    <citation type="submission" date="2018-02" db="EMBL/GenBank/DDBJ databases">
        <title>Genome sequence of Desulfocucumis palustris strain NAW-5.</title>
        <authorList>
            <person name="Watanabe M."/>
            <person name="Kojima H."/>
            <person name="Fukui M."/>
        </authorList>
    </citation>
    <scope>NUCLEOTIDE SEQUENCE [LARGE SCALE GENOMIC DNA]</scope>
    <source>
        <strain evidence="3">NAW-5</strain>
    </source>
</reference>
<dbReference type="CDD" id="cd04301">
    <property type="entry name" value="NAT_SF"/>
    <property type="match status" value="1"/>
</dbReference>
<feature type="domain" description="N-acetyltransferase" evidence="1">
    <location>
        <begin position="21"/>
        <end position="175"/>
    </location>
</feature>